<evidence type="ECO:0000313" key="5">
    <source>
        <dbReference type="Proteomes" id="UP001161405"/>
    </source>
</evidence>
<keyword evidence="2" id="KW-1133">Transmembrane helix</keyword>
<dbReference type="Pfam" id="PF08666">
    <property type="entry name" value="SAF"/>
    <property type="match status" value="1"/>
</dbReference>
<dbReference type="SMART" id="SM00858">
    <property type="entry name" value="SAF"/>
    <property type="match status" value="1"/>
</dbReference>
<evidence type="ECO:0000256" key="2">
    <source>
        <dbReference type="SAM" id="Phobius"/>
    </source>
</evidence>
<reference evidence="4" key="2">
    <citation type="submission" date="2023-01" db="EMBL/GenBank/DDBJ databases">
        <title>Draft genome sequence of Maritalea porphyrae strain NBRC 107169.</title>
        <authorList>
            <person name="Sun Q."/>
            <person name="Mori K."/>
        </authorList>
    </citation>
    <scope>NUCLEOTIDE SEQUENCE</scope>
    <source>
        <strain evidence="4">NBRC 107169</strain>
    </source>
</reference>
<comment type="caution">
    <text evidence="4">The sequence shown here is derived from an EMBL/GenBank/DDBJ whole genome shotgun (WGS) entry which is preliminary data.</text>
</comment>
<dbReference type="NCBIfam" id="TIGR03177">
    <property type="entry name" value="pilus_cpaB"/>
    <property type="match status" value="1"/>
</dbReference>
<accession>A0ABQ5UPD4</accession>
<dbReference type="InterPro" id="IPR013974">
    <property type="entry name" value="SAF"/>
</dbReference>
<gene>
    <name evidence="4" type="ORF">GCM10007879_13170</name>
</gene>
<feature type="domain" description="SAF" evidence="3">
    <location>
        <begin position="173"/>
        <end position="241"/>
    </location>
</feature>
<proteinExistence type="predicted"/>
<feature type="region of interest" description="Disordered" evidence="1">
    <location>
        <begin position="1"/>
        <end position="93"/>
    </location>
</feature>
<reference evidence="4" key="1">
    <citation type="journal article" date="2014" name="Int. J. Syst. Evol. Microbiol.">
        <title>Complete genome of a new Firmicutes species belonging to the dominant human colonic microbiota ('Ruminococcus bicirculans') reveals two chromosomes and a selective capacity to utilize plant glucans.</title>
        <authorList>
            <consortium name="NISC Comparative Sequencing Program"/>
            <person name="Wegmann U."/>
            <person name="Louis P."/>
            <person name="Goesmann A."/>
            <person name="Henrissat B."/>
            <person name="Duncan S.H."/>
            <person name="Flint H.J."/>
        </authorList>
    </citation>
    <scope>NUCLEOTIDE SEQUENCE</scope>
    <source>
        <strain evidence="4">NBRC 107169</strain>
    </source>
</reference>
<evidence type="ECO:0000259" key="3">
    <source>
        <dbReference type="SMART" id="SM00858"/>
    </source>
</evidence>
<dbReference type="CDD" id="cd11614">
    <property type="entry name" value="SAF_CpaB_FlgA_like"/>
    <property type="match status" value="1"/>
</dbReference>
<organism evidence="4 5">
    <name type="scientific">Maritalea porphyrae</name>
    <dbReference type="NCBI Taxonomy" id="880732"/>
    <lineage>
        <taxon>Bacteria</taxon>
        <taxon>Pseudomonadati</taxon>
        <taxon>Pseudomonadota</taxon>
        <taxon>Alphaproteobacteria</taxon>
        <taxon>Hyphomicrobiales</taxon>
        <taxon>Devosiaceae</taxon>
        <taxon>Maritalea</taxon>
    </lineage>
</organism>
<name>A0ABQ5UPD4_9HYPH</name>
<protein>
    <recommendedName>
        <fullName evidence="3">SAF domain-containing protein</fullName>
    </recommendedName>
</protein>
<feature type="compositionally biased region" description="Basic and acidic residues" evidence="1">
    <location>
        <begin position="39"/>
        <end position="57"/>
    </location>
</feature>
<dbReference type="Proteomes" id="UP001161405">
    <property type="component" value="Unassembled WGS sequence"/>
</dbReference>
<keyword evidence="5" id="KW-1185">Reference proteome</keyword>
<feature type="compositionally biased region" description="Basic and acidic residues" evidence="1">
    <location>
        <begin position="64"/>
        <end position="76"/>
    </location>
</feature>
<evidence type="ECO:0000256" key="1">
    <source>
        <dbReference type="SAM" id="MobiDB-lite"/>
    </source>
</evidence>
<sequence>MEEGQLHRRIVTPPIKMDEDFVPETVEADGSAPDLVPEVEVHPEPDKSPLEVVKPELDEGSPTGKERRSGDRRKAQDPNYTGPERRKGDRRSMDRLRNDLHWQLAPEVENKILRGMGFKGSARSKFKPARLVLLAIALFAGGLAAFLVTQRAPQPVAEQPMIEEAAPVVEILPQILVAKQTISTGQRISADQVQWQDWPTDLMRDDFITIENSPEAIAELDGTLTRFEFFEGEPIREQKLARGVGGYLSAVINQGMRGVSVSVDGQAASGGFIVPNDRVDVVLTREAPQGLISETVLRNVRVLAINARVGELGDTGVQAGREELQAEMLDDNVIATLELDPAEAEIIVGATSLGTFALVLRSMADFKQNKSAMRSGINQNIRLTSPFWNPPKDGSALY</sequence>
<feature type="compositionally biased region" description="Basic and acidic residues" evidence="1">
    <location>
        <begin position="83"/>
        <end position="93"/>
    </location>
</feature>
<dbReference type="Pfam" id="PF16976">
    <property type="entry name" value="RcpC"/>
    <property type="match status" value="1"/>
</dbReference>
<keyword evidence="2" id="KW-0812">Transmembrane</keyword>
<dbReference type="InterPro" id="IPR017592">
    <property type="entry name" value="Pilus_assmbl_Flp-typ_CpaB"/>
</dbReference>
<dbReference type="InterPro" id="IPR031571">
    <property type="entry name" value="RcpC_dom"/>
</dbReference>
<evidence type="ECO:0000313" key="4">
    <source>
        <dbReference type="EMBL" id="GLQ17068.1"/>
    </source>
</evidence>
<feature type="transmembrane region" description="Helical" evidence="2">
    <location>
        <begin position="131"/>
        <end position="149"/>
    </location>
</feature>
<dbReference type="EMBL" id="BSNI01000002">
    <property type="protein sequence ID" value="GLQ17068.1"/>
    <property type="molecule type" value="Genomic_DNA"/>
</dbReference>
<keyword evidence="2" id="KW-0472">Membrane</keyword>
<dbReference type="RefSeq" id="WP_284362936.1">
    <property type="nucleotide sequence ID" value="NZ_BSNI01000002.1"/>
</dbReference>